<feature type="domain" description="HTH luxR-type" evidence="4">
    <location>
        <begin position="165"/>
        <end position="232"/>
    </location>
</feature>
<dbReference type="PANTHER" id="PTHR43214">
    <property type="entry name" value="TWO-COMPONENT RESPONSE REGULATOR"/>
    <property type="match status" value="1"/>
</dbReference>
<dbReference type="SUPFAM" id="SSF52172">
    <property type="entry name" value="CheY-like"/>
    <property type="match status" value="1"/>
</dbReference>
<dbReference type="InterPro" id="IPR001789">
    <property type="entry name" value="Sig_transdc_resp-reg_receiver"/>
</dbReference>
<keyword evidence="1 3" id="KW-0597">Phosphoprotein</keyword>
<evidence type="ECO:0000259" key="4">
    <source>
        <dbReference type="PROSITE" id="PS50043"/>
    </source>
</evidence>
<evidence type="ECO:0000256" key="1">
    <source>
        <dbReference type="ARBA" id="ARBA00022553"/>
    </source>
</evidence>
<evidence type="ECO:0000256" key="2">
    <source>
        <dbReference type="ARBA" id="ARBA00023125"/>
    </source>
</evidence>
<accession>A0A848FBF4</accession>
<dbReference type="PROSITE" id="PS50110">
    <property type="entry name" value="RESPONSE_REGULATORY"/>
    <property type="match status" value="1"/>
</dbReference>
<dbReference type="GO" id="GO:0006355">
    <property type="term" value="P:regulation of DNA-templated transcription"/>
    <property type="evidence" value="ECO:0007669"/>
    <property type="project" value="InterPro"/>
</dbReference>
<dbReference type="InterPro" id="IPR011006">
    <property type="entry name" value="CheY-like_superfamily"/>
</dbReference>
<dbReference type="GO" id="GO:0003677">
    <property type="term" value="F:DNA binding"/>
    <property type="evidence" value="ECO:0007669"/>
    <property type="project" value="UniProtKB-KW"/>
</dbReference>
<dbReference type="SUPFAM" id="SSF46894">
    <property type="entry name" value="C-terminal effector domain of the bipartite response regulators"/>
    <property type="match status" value="1"/>
</dbReference>
<dbReference type="InterPro" id="IPR000792">
    <property type="entry name" value="Tscrpt_reg_LuxR_C"/>
</dbReference>
<evidence type="ECO:0000256" key="3">
    <source>
        <dbReference type="PROSITE-ProRule" id="PRU00169"/>
    </source>
</evidence>
<sequence length="249" mass="26780">MSSPASTAARPIRVLLTDDHALVLWGLRQLIDSAQPRMQVVGTATSTRELMAHPALSETDLVLLDLGLPDGNPMECIRQLTNKKLKVLVLTGNLNVAQHMEAVKQGARGVVLKSHSTELLLRAVERVHAGEVWVDRALMAQLLGQISGAPAPASAPAAPTPQSEQAQRIASLTPKERQVVQAVVQHRGAKSLIVAETLSMSEHTLRNHLTVIYSKLNVHGRLELYAYALEHGLAQPPASNTAPADMNLG</sequence>
<gene>
    <name evidence="6" type="ORF">HHL10_09895</name>
</gene>
<dbReference type="InterPro" id="IPR016032">
    <property type="entry name" value="Sig_transdc_resp-reg_C-effctor"/>
</dbReference>
<dbReference type="InterPro" id="IPR058245">
    <property type="entry name" value="NreC/VraR/RcsB-like_REC"/>
</dbReference>
<dbReference type="PROSITE" id="PS50043">
    <property type="entry name" value="HTH_LUXR_2"/>
    <property type="match status" value="1"/>
</dbReference>
<dbReference type="Proteomes" id="UP000574067">
    <property type="component" value="Unassembled WGS sequence"/>
</dbReference>
<name>A0A848FBF4_9BURK</name>
<keyword evidence="2" id="KW-0238">DNA-binding</keyword>
<proteinExistence type="predicted"/>
<evidence type="ECO:0000259" key="5">
    <source>
        <dbReference type="PROSITE" id="PS50110"/>
    </source>
</evidence>
<dbReference type="CDD" id="cd06170">
    <property type="entry name" value="LuxR_C_like"/>
    <property type="match status" value="1"/>
</dbReference>
<protein>
    <submittedName>
        <fullName evidence="6">Response regulator transcription factor</fullName>
    </submittedName>
</protein>
<dbReference type="SMART" id="SM00448">
    <property type="entry name" value="REC"/>
    <property type="match status" value="1"/>
</dbReference>
<dbReference type="Pfam" id="PF00072">
    <property type="entry name" value="Response_reg"/>
    <property type="match status" value="1"/>
</dbReference>
<reference evidence="6 7" key="1">
    <citation type="submission" date="2020-04" db="EMBL/GenBank/DDBJ databases">
        <title>Azohydromonas sp. isolated from soil.</title>
        <authorList>
            <person name="Dahal R.H."/>
        </authorList>
    </citation>
    <scope>NUCLEOTIDE SEQUENCE [LARGE SCALE GENOMIC DNA]</scope>
    <source>
        <strain evidence="6 7">G-1-1-14</strain>
    </source>
</reference>
<keyword evidence="7" id="KW-1185">Reference proteome</keyword>
<dbReference type="AlphaFoldDB" id="A0A848FBF4"/>
<dbReference type="InterPro" id="IPR039420">
    <property type="entry name" value="WalR-like"/>
</dbReference>
<evidence type="ECO:0000313" key="6">
    <source>
        <dbReference type="EMBL" id="NML15291.1"/>
    </source>
</evidence>
<dbReference type="RefSeq" id="WP_169160189.1">
    <property type="nucleotide sequence ID" value="NZ_JABBFW010000005.1"/>
</dbReference>
<comment type="caution">
    <text evidence="6">The sequence shown here is derived from an EMBL/GenBank/DDBJ whole genome shotgun (WGS) entry which is preliminary data.</text>
</comment>
<feature type="domain" description="Response regulatory" evidence="5">
    <location>
        <begin position="13"/>
        <end position="128"/>
    </location>
</feature>
<dbReference type="Pfam" id="PF00196">
    <property type="entry name" value="GerE"/>
    <property type="match status" value="1"/>
</dbReference>
<dbReference type="Gene3D" id="3.40.50.2300">
    <property type="match status" value="1"/>
</dbReference>
<dbReference type="EMBL" id="JABBFW010000005">
    <property type="protein sequence ID" value="NML15291.1"/>
    <property type="molecule type" value="Genomic_DNA"/>
</dbReference>
<organism evidence="6 7">
    <name type="scientific">Azohydromonas caseinilytica</name>
    <dbReference type="NCBI Taxonomy" id="2728836"/>
    <lineage>
        <taxon>Bacteria</taxon>
        <taxon>Pseudomonadati</taxon>
        <taxon>Pseudomonadota</taxon>
        <taxon>Betaproteobacteria</taxon>
        <taxon>Burkholderiales</taxon>
        <taxon>Sphaerotilaceae</taxon>
        <taxon>Azohydromonas</taxon>
    </lineage>
</organism>
<evidence type="ECO:0000313" key="7">
    <source>
        <dbReference type="Proteomes" id="UP000574067"/>
    </source>
</evidence>
<feature type="modified residue" description="4-aspartylphosphate" evidence="3">
    <location>
        <position position="65"/>
    </location>
</feature>
<dbReference type="PANTHER" id="PTHR43214:SF38">
    <property type="entry name" value="NITRATE_NITRITE RESPONSE REGULATOR PROTEIN NARL"/>
    <property type="match status" value="1"/>
</dbReference>
<dbReference type="GO" id="GO:0000160">
    <property type="term" value="P:phosphorelay signal transduction system"/>
    <property type="evidence" value="ECO:0007669"/>
    <property type="project" value="InterPro"/>
</dbReference>
<dbReference type="SMART" id="SM00421">
    <property type="entry name" value="HTH_LUXR"/>
    <property type="match status" value="1"/>
</dbReference>
<dbReference type="CDD" id="cd17535">
    <property type="entry name" value="REC_NarL-like"/>
    <property type="match status" value="1"/>
</dbReference>